<dbReference type="SUPFAM" id="SSF55811">
    <property type="entry name" value="Nudix"/>
    <property type="match status" value="1"/>
</dbReference>
<keyword evidence="5" id="KW-0004">4Fe-4S</keyword>
<evidence type="ECO:0000256" key="13">
    <source>
        <dbReference type="HAMAP-Rule" id="MF_00095"/>
    </source>
</evidence>
<dbReference type="NCBIfam" id="TIGR00230">
    <property type="entry name" value="sfsA"/>
    <property type="match status" value="1"/>
</dbReference>
<dbReference type="Pfam" id="PF00633">
    <property type="entry name" value="HHH"/>
    <property type="match status" value="1"/>
</dbReference>
<protein>
    <recommendedName>
        <fullName evidence="13">Sugar fermentation stimulation protein homolog</fullName>
    </recommendedName>
</protein>
<keyword evidence="6" id="KW-0479">Metal-binding</keyword>
<dbReference type="InterPro" id="IPR003265">
    <property type="entry name" value="HhH-GPD_domain"/>
</dbReference>
<keyword evidence="10" id="KW-0411">Iron-sulfur</keyword>
<dbReference type="CDD" id="cd00056">
    <property type="entry name" value="ENDO3c"/>
    <property type="match status" value="1"/>
</dbReference>
<dbReference type="InterPro" id="IPR015797">
    <property type="entry name" value="NUDIX_hydrolase-like_dom_sf"/>
</dbReference>
<dbReference type="Pfam" id="PF00730">
    <property type="entry name" value="HhH-GPD"/>
    <property type="match status" value="1"/>
</dbReference>
<evidence type="ECO:0000256" key="9">
    <source>
        <dbReference type="ARBA" id="ARBA00023004"/>
    </source>
</evidence>
<evidence type="ECO:0000256" key="11">
    <source>
        <dbReference type="ARBA" id="ARBA00023204"/>
    </source>
</evidence>
<dbReference type="InterPro" id="IPR040452">
    <property type="entry name" value="SfsA_C"/>
</dbReference>
<organism evidence="15 16">
    <name type="scientific">Candidatus Mediterraneibacter gallistercoris</name>
    <dbReference type="NCBI Taxonomy" id="2838671"/>
    <lineage>
        <taxon>Bacteria</taxon>
        <taxon>Bacillati</taxon>
        <taxon>Bacillota</taxon>
        <taxon>Clostridia</taxon>
        <taxon>Lachnospirales</taxon>
        <taxon>Lachnospiraceae</taxon>
        <taxon>Mediterraneibacter</taxon>
    </lineage>
</organism>
<gene>
    <name evidence="15" type="primary">mutY</name>
    <name evidence="13" type="synonym">sfsA</name>
    <name evidence="15" type="ORF">H9756_12555</name>
</gene>
<feature type="domain" description="HhH-GPD" evidence="14">
    <location>
        <begin position="266"/>
        <end position="417"/>
    </location>
</feature>
<reference evidence="15" key="2">
    <citation type="submission" date="2021-04" db="EMBL/GenBank/DDBJ databases">
        <authorList>
            <person name="Gilroy R."/>
        </authorList>
    </citation>
    <scope>NUCLEOTIDE SEQUENCE</scope>
    <source>
        <strain evidence="15">CHK165-2605</strain>
    </source>
</reference>
<evidence type="ECO:0000256" key="4">
    <source>
        <dbReference type="ARBA" id="ARBA00008343"/>
    </source>
</evidence>
<dbReference type="HAMAP" id="MF_00095">
    <property type="entry name" value="SfsA"/>
    <property type="match status" value="1"/>
</dbReference>
<evidence type="ECO:0000256" key="8">
    <source>
        <dbReference type="ARBA" id="ARBA00022801"/>
    </source>
</evidence>
<dbReference type="Pfam" id="PF17746">
    <property type="entry name" value="SfsA_N"/>
    <property type="match status" value="1"/>
</dbReference>
<accession>A0A9D2P7I9</accession>
<dbReference type="GO" id="GO:0046872">
    <property type="term" value="F:metal ion binding"/>
    <property type="evidence" value="ECO:0007669"/>
    <property type="project" value="UniProtKB-KW"/>
</dbReference>
<proteinExistence type="inferred from homology"/>
<comment type="function">
    <text evidence="3">Adenine glycosylase active on G-A mispairs. MutY also corrects error-prone DNA synthesis past GO lesions which are due to the oxidatively damaged form of guanine: 7,8-dihydro-8-oxoguanine (8-oxo-dGTP).</text>
</comment>
<dbReference type="GO" id="GO:0034039">
    <property type="term" value="F:8-oxo-7,8-dihydroguanine DNA N-glycosylase activity"/>
    <property type="evidence" value="ECO:0007669"/>
    <property type="project" value="TreeGrafter"/>
</dbReference>
<dbReference type="AlphaFoldDB" id="A0A9D2P7I9"/>
<comment type="similarity">
    <text evidence="4">Belongs to the Nth/MutY family.</text>
</comment>
<comment type="cofactor">
    <cofactor evidence="2">
        <name>[4Fe-4S] cluster</name>
        <dbReference type="ChEBI" id="CHEBI:49883"/>
    </cofactor>
</comment>
<dbReference type="InterPro" id="IPR005224">
    <property type="entry name" value="SfsA"/>
</dbReference>
<comment type="similarity">
    <text evidence="13">Belongs to the SfsA family.</text>
</comment>
<evidence type="ECO:0000256" key="12">
    <source>
        <dbReference type="ARBA" id="ARBA00023295"/>
    </source>
</evidence>
<keyword evidence="12" id="KW-0326">Glycosidase</keyword>
<evidence type="ECO:0000313" key="16">
    <source>
        <dbReference type="Proteomes" id="UP000823895"/>
    </source>
</evidence>
<dbReference type="CDD" id="cd03431">
    <property type="entry name" value="NUDIX_DNA_Glycosylase_C-MutY"/>
    <property type="match status" value="1"/>
</dbReference>
<evidence type="ECO:0000259" key="14">
    <source>
        <dbReference type="SMART" id="SM00478"/>
    </source>
</evidence>
<keyword evidence="11" id="KW-0234">DNA repair</keyword>
<dbReference type="Gene3D" id="3.90.79.10">
    <property type="entry name" value="Nucleoside Triphosphate Pyrophosphohydrolase"/>
    <property type="match status" value="1"/>
</dbReference>
<evidence type="ECO:0000256" key="5">
    <source>
        <dbReference type="ARBA" id="ARBA00022485"/>
    </source>
</evidence>
<evidence type="ECO:0000256" key="10">
    <source>
        <dbReference type="ARBA" id="ARBA00023014"/>
    </source>
</evidence>
<evidence type="ECO:0000256" key="3">
    <source>
        <dbReference type="ARBA" id="ARBA00002933"/>
    </source>
</evidence>
<dbReference type="GO" id="GO:0032357">
    <property type="term" value="F:oxidized purine DNA binding"/>
    <property type="evidence" value="ECO:0007669"/>
    <property type="project" value="TreeGrafter"/>
</dbReference>
<keyword evidence="7" id="KW-0227">DNA damage</keyword>
<dbReference type="GO" id="GO:0051539">
    <property type="term" value="F:4 iron, 4 sulfur cluster binding"/>
    <property type="evidence" value="ECO:0007669"/>
    <property type="project" value="UniProtKB-KW"/>
</dbReference>
<dbReference type="NCBIfam" id="TIGR01084">
    <property type="entry name" value="mutY"/>
    <property type="match status" value="1"/>
</dbReference>
<dbReference type="GO" id="GO:0000701">
    <property type="term" value="F:purine-specific mismatch base pair DNA N-glycosylase activity"/>
    <property type="evidence" value="ECO:0007669"/>
    <property type="project" value="UniProtKB-EC"/>
</dbReference>
<sequence>MNYERIRKAFFIERPNRFIAYVQLDGEKETVHVKNTGRCAELLVPGAPAYIQESVNPARKTKWDLIAVEKGKRMINMDSQIPNKVVQEWIEGGNLFPDVRLVRPETTYGNSRFDLYVEAGDSRIFIEVKGVTLEEDGVCRFPDAPSDRAVKHMEELVRAKKEGYETYVFFVIQMKDVRYFTPNTDTHPAFAETLKKAAAAGVKILAYDCEVTSDSITIREPVDVVLESPRMKETAKPLVEWFRKNKRDLPWRERMDAYRVWISEIMLQQTRVEAVKPYYERFLKALPDVRALAGVSEDRLLKLWEGLGYYNRARNLKYAACQIIEEYGGKFPETYEEIRSLKGIGSYTAGAISSFVYNIPKPAVDGNVLRVVSRITADDSDIAKAGTKSKIEKEIEEVIPRDAAGDFNQSLIELGAVVCLPNGEPRCGSCPVSHLCLAHEQGRETEFPVKKKAKKRRIENRTVLLFRDAQKTAIRKRPAKGLLAGMYEFPNREGRMTYDEVVGYGKSLGLTPVRIRKLGNAKHIFSHVEWHMTGYEILVDELEKSMADENKEKGNIIFAEIRQLQEEYPIPSAFEAYMPK</sequence>
<dbReference type="Gene3D" id="1.10.340.30">
    <property type="entry name" value="Hypothetical protein, domain 2"/>
    <property type="match status" value="1"/>
</dbReference>
<dbReference type="InterPro" id="IPR005760">
    <property type="entry name" value="A/G_AdeGlyc_MutY"/>
</dbReference>
<dbReference type="FunFam" id="1.10.340.30:FF:000002">
    <property type="entry name" value="Adenine DNA glycosylase"/>
    <property type="match status" value="1"/>
</dbReference>
<reference evidence="15" key="1">
    <citation type="journal article" date="2021" name="PeerJ">
        <title>Extensive microbial diversity within the chicken gut microbiome revealed by metagenomics and culture.</title>
        <authorList>
            <person name="Gilroy R."/>
            <person name="Ravi A."/>
            <person name="Getino M."/>
            <person name="Pursley I."/>
            <person name="Horton D.L."/>
            <person name="Alikhan N.F."/>
            <person name="Baker D."/>
            <person name="Gharbi K."/>
            <person name="Hall N."/>
            <person name="Watson M."/>
            <person name="Adriaenssens E.M."/>
            <person name="Foster-Nyarko E."/>
            <person name="Jarju S."/>
            <person name="Secka A."/>
            <person name="Antonio M."/>
            <person name="Oren A."/>
            <person name="Chaudhuri R.R."/>
            <person name="La Ragione R."/>
            <person name="Hildebrand F."/>
            <person name="Pallen M.J."/>
        </authorList>
    </citation>
    <scope>NUCLEOTIDE SEQUENCE</scope>
    <source>
        <strain evidence="15">CHK165-2605</strain>
    </source>
</reference>
<dbReference type="InterPro" id="IPR023170">
    <property type="entry name" value="HhH_base_excis_C"/>
</dbReference>
<dbReference type="SUPFAM" id="SSF48150">
    <property type="entry name" value="DNA-glycosylase"/>
    <property type="match status" value="1"/>
</dbReference>
<dbReference type="Pfam" id="PF14815">
    <property type="entry name" value="NUDIX_4"/>
    <property type="match status" value="1"/>
</dbReference>
<dbReference type="GO" id="GO:0035485">
    <property type="term" value="F:adenine/guanine mispair binding"/>
    <property type="evidence" value="ECO:0007669"/>
    <property type="project" value="TreeGrafter"/>
</dbReference>
<dbReference type="EMBL" id="DWWI01000263">
    <property type="protein sequence ID" value="HJC44483.1"/>
    <property type="molecule type" value="Genomic_DNA"/>
</dbReference>
<dbReference type="Gene3D" id="1.10.1670.10">
    <property type="entry name" value="Helix-hairpin-Helix base-excision DNA repair enzymes (C-terminal)"/>
    <property type="match status" value="1"/>
</dbReference>
<dbReference type="InterPro" id="IPR011257">
    <property type="entry name" value="DNA_glycosylase"/>
</dbReference>
<comment type="caution">
    <text evidence="15">The sequence shown here is derived from an EMBL/GenBank/DDBJ whole genome shotgun (WGS) entry which is preliminary data.</text>
</comment>
<keyword evidence="9" id="KW-0408">Iron</keyword>
<dbReference type="GO" id="GO:0006284">
    <property type="term" value="P:base-excision repair"/>
    <property type="evidence" value="ECO:0007669"/>
    <property type="project" value="InterPro"/>
</dbReference>
<dbReference type="PANTHER" id="PTHR42944:SF1">
    <property type="entry name" value="ADENINE DNA GLYCOSYLASE"/>
    <property type="match status" value="1"/>
</dbReference>
<keyword evidence="8" id="KW-0378">Hydrolase</keyword>
<dbReference type="Gene3D" id="3.40.1350.60">
    <property type="match status" value="1"/>
</dbReference>
<dbReference type="CDD" id="cd22359">
    <property type="entry name" value="SfsA-like_bacterial"/>
    <property type="match status" value="1"/>
</dbReference>
<evidence type="ECO:0000256" key="1">
    <source>
        <dbReference type="ARBA" id="ARBA00000843"/>
    </source>
</evidence>
<dbReference type="Gene3D" id="2.40.50.580">
    <property type="match status" value="1"/>
</dbReference>
<evidence type="ECO:0000256" key="7">
    <source>
        <dbReference type="ARBA" id="ARBA00022763"/>
    </source>
</evidence>
<dbReference type="InterPro" id="IPR044298">
    <property type="entry name" value="MIG/MutY"/>
</dbReference>
<evidence type="ECO:0000313" key="15">
    <source>
        <dbReference type="EMBL" id="HJC44483.1"/>
    </source>
</evidence>
<evidence type="ECO:0000256" key="6">
    <source>
        <dbReference type="ARBA" id="ARBA00022723"/>
    </source>
</evidence>
<name>A0A9D2P7I9_9FIRM</name>
<dbReference type="InterPro" id="IPR000445">
    <property type="entry name" value="HhH_motif"/>
</dbReference>
<dbReference type="InterPro" id="IPR029119">
    <property type="entry name" value="MutY_C"/>
</dbReference>
<dbReference type="PANTHER" id="PTHR42944">
    <property type="entry name" value="ADENINE DNA GLYCOSYLASE"/>
    <property type="match status" value="1"/>
</dbReference>
<dbReference type="Proteomes" id="UP000823895">
    <property type="component" value="Unassembled WGS sequence"/>
</dbReference>
<dbReference type="Pfam" id="PF03749">
    <property type="entry name" value="SfsA"/>
    <property type="match status" value="1"/>
</dbReference>
<dbReference type="SMART" id="SM00478">
    <property type="entry name" value="ENDO3c"/>
    <property type="match status" value="1"/>
</dbReference>
<evidence type="ECO:0000256" key="2">
    <source>
        <dbReference type="ARBA" id="ARBA00001966"/>
    </source>
</evidence>
<dbReference type="InterPro" id="IPR041465">
    <property type="entry name" value="SfsA_N"/>
</dbReference>
<dbReference type="GO" id="GO:0006298">
    <property type="term" value="P:mismatch repair"/>
    <property type="evidence" value="ECO:0007669"/>
    <property type="project" value="TreeGrafter"/>
</dbReference>
<comment type="catalytic activity">
    <reaction evidence="1">
        <text>Hydrolyzes free adenine bases from 7,8-dihydro-8-oxoguanine:adenine mismatched double-stranded DNA, leaving an apurinic site.</text>
        <dbReference type="EC" id="3.2.2.31"/>
    </reaction>
</comment>